<feature type="region of interest" description="Disordered" evidence="1">
    <location>
        <begin position="25"/>
        <end position="45"/>
    </location>
</feature>
<dbReference type="OrthoDB" id="3212362at2"/>
<reference evidence="3 4" key="1">
    <citation type="submission" date="2018-09" db="EMBL/GenBank/DDBJ databases">
        <title>YIM 75507 draft genome.</title>
        <authorList>
            <person name="Tang S."/>
            <person name="Feng Y."/>
        </authorList>
    </citation>
    <scope>NUCLEOTIDE SEQUENCE [LARGE SCALE GENOMIC DNA]</scope>
    <source>
        <strain evidence="3 4">YIM 75507</strain>
    </source>
</reference>
<dbReference type="PANTHER" id="PTHR35585:SF1">
    <property type="entry name" value="HHE DOMAIN PROTEIN (AFU_ORTHOLOGUE AFUA_4G00730)"/>
    <property type="match status" value="1"/>
</dbReference>
<dbReference type="Gene3D" id="1.20.120.520">
    <property type="entry name" value="nmb1532 protein domain like"/>
    <property type="match status" value="1"/>
</dbReference>
<dbReference type="AlphaFoldDB" id="A0A3A4AFL6"/>
<gene>
    <name evidence="3" type="ORF">D5H75_28890</name>
</gene>
<name>A0A3A4AFL6_9ACTN</name>
<keyword evidence="4" id="KW-1185">Reference proteome</keyword>
<dbReference type="PANTHER" id="PTHR35585">
    <property type="entry name" value="HHE DOMAIN PROTEIN (AFU_ORTHOLOGUE AFUA_4G00730)"/>
    <property type="match status" value="1"/>
</dbReference>
<evidence type="ECO:0000256" key="1">
    <source>
        <dbReference type="SAM" id="MobiDB-lite"/>
    </source>
</evidence>
<dbReference type="Pfam" id="PF01814">
    <property type="entry name" value="Hemerythrin"/>
    <property type="match status" value="1"/>
</dbReference>
<comment type="caution">
    <text evidence="3">The sequence shown here is derived from an EMBL/GenBank/DDBJ whole genome shotgun (WGS) entry which is preliminary data.</text>
</comment>
<evidence type="ECO:0000313" key="4">
    <source>
        <dbReference type="Proteomes" id="UP000265768"/>
    </source>
</evidence>
<dbReference type="InterPro" id="IPR012312">
    <property type="entry name" value="Hemerythrin-like"/>
</dbReference>
<evidence type="ECO:0000313" key="3">
    <source>
        <dbReference type="EMBL" id="RJL24800.1"/>
    </source>
</evidence>
<proteinExistence type="predicted"/>
<accession>A0A3A4AFL6</accession>
<organism evidence="3 4">
    <name type="scientific">Bailinhaonella thermotolerans</name>
    <dbReference type="NCBI Taxonomy" id="1070861"/>
    <lineage>
        <taxon>Bacteria</taxon>
        <taxon>Bacillati</taxon>
        <taxon>Actinomycetota</taxon>
        <taxon>Actinomycetes</taxon>
        <taxon>Streptosporangiales</taxon>
        <taxon>Streptosporangiaceae</taxon>
        <taxon>Bailinhaonella</taxon>
    </lineage>
</organism>
<feature type="domain" description="Hemerythrin-like" evidence="2">
    <location>
        <begin position="62"/>
        <end position="175"/>
    </location>
</feature>
<dbReference type="CDD" id="cd12108">
    <property type="entry name" value="Hr-like"/>
    <property type="match status" value="1"/>
</dbReference>
<sequence>MRTREEPHVFPLIVTSAVASAVPSRLPRQKWAKRPGGGSGAYADVRDTRGGTMGKVKQQGDVIDVILQQHNLIRSLFQEVASASGNERASKFKQLAQLLEVHEDAEEQVVHPMTKRIASEVADARIEEENQAKKVLAQLKSMGPDADGFGELFEKLHQAVDAHATHEEKEEFPRLRDRCDESDLRDMADKFQQVQALKGGQMRR</sequence>
<protein>
    <submittedName>
        <fullName evidence="3">Hemerythrin domain-containing protein</fullName>
    </submittedName>
</protein>
<dbReference type="Proteomes" id="UP000265768">
    <property type="component" value="Unassembled WGS sequence"/>
</dbReference>
<evidence type="ECO:0000259" key="2">
    <source>
        <dbReference type="Pfam" id="PF01814"/>
    </source>
</evidence>
<dbReference type="EMBL" id="QZEY01000014">
    <property type="protein sequence ID" value="RJL24800.1"/>
    <property type="molecule type" value="Genomic_DNA"/>
</dbReference>